<reference evidence="3" key="2">
    <citation type="submission" date="2021-05" db="EMBL/GenBank/DDBJ databases">
        <authorList>
            <person name="Pain A."/>
        </authorList>
    </citation>
    <scope>NUCLEOTIDE SEQUENCE</scope>
    <source>
        <strain evidence="3">1802A</strain>
    </source>
</reference>
<proteinExistence type="predicted"/>
<feature type="coiled-coil region" evidence="1">
    <location>
        <begin position="58"/>
        <end position="85"/>
    </location>
</feature>
<feature type="domain" description="Homologous-pairing protein 2 winged helix" evidence="2">
    <location>
        <begin position="2"/>
        <end position="52"/>
    </location>
</feature>
<accession>A0AAD9GD29</accession>
<dbReference type="InterPro" id="IPR010776">
    <property type="entry name" value="Hop2_WH_dom"/>
</dbReference>
<name>A0AAD9GD29_BABDI</name>
<dbReference type="Pfam" id="PF07106">
    <property type="entry name" value="WHD_TBPIP"/>
    <property type="match status" value="1"/>
</dbReference>
<sequence length="186" mass="22165">MDAVLRYLKDIRRPCSIAEIHKHLGSHLAMKHVVDVMLKLVENGNIQYKVYNNSLQIFIQLEEEVDRMRAELQQKRRQLASLRQTQAIFQKLLQLQEKHNAALDNWHRAFCGDVRFHGIVQEQDIECRILIERYQEMRLFCERLKYLYTNFLGTICGLEGMLVEEVYENLGIRDSILPHRNFTHNR</sequence>
<protein>
    <recommendedName>
        <fullName evidence="2">Homologous-pairing protein 2 winged helix domain-containing protein</fullName>
    </recommendedName>
</protein>
<evidence type="ECO:0000256" key="1">
    <source>
        <dbReference type="SAM" id="Coils"/>
    </source>
</evidence>
<reference evidence="3" key="1">
    <citation type="journal article" date="2014" name="Nucleic Acids Res.">
        <title>The evolutionary dynamics of variant antigen genes in Babesia reveal a history of genomic innovation underlying host-parasite interaction.</title>
        <authorList>
            <person name="Jackson A.P."/>
            <person name="Otto T.D."/>
            <person name="Darby A."/>
            <person name="Ramaprasad A."/>
            <person name="Xia D."/>
            <person name="Echaide I.E."/>
            <person name="Farber M."/>
            <person name="Gahlot S."/>
            <person name="Gamble J."/>
            <person name="Gupta D."/>
            <person name="Gupta Y."/>
            <person name="Jackson L."/>
            <person name="Malandrin L."/>
            <person name="Malas T.B."/>
            <person name="Moussa E."/>
            <person name="Nair M."/>
            <person name="Reid A.J."/>
            <person name="Sanders M."/>
            <person name="Sharma J."/>
            <person name="Tracey A."/>
            <person name="Quail M.A."/>
            <person name="Weir W."/>
            <person name="Wastling J.M."/>
            <person name="Hall N."/>
            <person name="Willadsen P."/>
            <person name="Lingelbach K."/>
            <person name="Shiels B."/>
            <person name="Tait A."/>
            <person name="Berriman M."/>
            <person name="Allred D.R."/>
            <person name="Pain A."/>
        </authorList>
    </citation>
    <scope>NUCLEOTIDE SEQUENCE</scope>
    <source>
        <strain evidence="3">1802A</strain>
    </source>
</reference>
<keyword evidence="1" id="KW-0175">Coiled coil</keyword>
<evidence type="ECO:0000313" key="4">
    <source>
        <dbReference type="Proteomes" id="UP001195914"/>
    </source>
</evidence>
<dbReference type="InterPro" id="IPR036388">
    <property type="entry name" value="WH-like_DNA-bd_sf"/>
</dbReference>
<dbReference type="AlphaFoldDB" id="A0AAD9GD29"/>
<dbReference type="Proteomes" id="UP001195914">
    <property type="component" value="Unassembled WGS sequence"/>
</dbReference>
<comment type="caution">
    <text evidence="3">The sequence shown here is derived from an EMBL/GenBank/DDBJ whole genome shotgun (WGS) entry which is preliminary data.</text>
</comment>
<keyword evidence="4" id="KW-1185">Reference proteome</keyword>
<evidence type="ECO:0000259" key="2">
    <source>
        <dbReference type="Pfam" id="PF07106"/>
    </source>
</evidence>
<evidence type="ECO:0000313" key="3">
    <source>
        <dbReference type="EMBL" id="KAK1936167.1"/>
    </source>
</evidence>
<organism evidence="3 4">
    <name type="scientific">Babesia divergens</name>
    <dbReference type="NCBI Taxonomy" id="32595"/>
    <lineage>
        <taxon>Eukaryota</taxon>
        <taxon>Sar</taxon>
        <taxon>Alveolata</taxon>
        <taxon>Apicomplexa</taxon>
        <taxon>Aconoidasida</taxon>
        <taxon>Piroplasmida</taxon>
        <taxon>Babesiidae</taxon>
        <taxon>Babesia</taxon>
    </lineage>
</organism>
<dbReference type="EMBL" id="JAHBMH010000044">
    <property type="protein sequence ID" value="KAK1936167.1"/>
    <property type="molecule type" value="Genomic_DNA"/>
</dbReference>
<dbReference type="Gene3D" id="1.10.10.10">
    <property type="entry name" value="Winged helix-like DNA-binding domain superfamily/Winged helix DNA-binding domain"/>
    <property type="match status" value="1"/>
</dbReference>
<gene>
    <name evidence="3" type="ORF">X943_001810</name>
</gene>